<evidence type="ECO:0000313" key="4">
    <source>
        <dbReference type="RefSeq" id="XP_031572296.1"/>
    </source>
</evidence>
<feature type="compositionally biased region" description="Polar residues" evidence="1">
    <location>
        <begin position="174"/>
        <end position="193"/>
    </location>
</feature>
<dbReference type="AlphaFoldDB" id="A0A6P8IXX8"/>
<keyword evidence="2" id="KW-1133">Transmembrane helix</keyword>
<evidence type="ECO:0000313" key="3">
    <source>
        <dbReference type="Proteomes" id="UP000515163"/>
    </source>
</evidence>
<evidence type="ECO:0000256" key="1">
    <source>
        <dbReference type="SAM" id="MobiDB-lite"/>
    </source>
</evidence>
<keyword evidence="2" id="KW-0812">Transmembrane</keyword>
<accession>A0A6P8IXX8</accession>
<dbReference type="KEGG" id="aten:116306385"/>
<feature type="transmembrane region" description="Helical" evidence="2">
    <location>
        <begin position="85"/>
        <end position="105"/>
    </location>
</feature>
<sequence length="226" mass="24731">MQQQQHPAGRQVGGRIYYGSYHGREVQCKKCLMVAFTILFILIGVIVTIVGHTLEPFWPESHSSFCSFCEEDNNTTRRNAANCRIVGPIFITIGFLLLVFTVVYFKKKNSEALAANGNSNYYGEPAPTTLAYNQAGQSVNVPYPGTGHIQPSCPQPPYPPTQPQYPASQPYPSGTPNYSTAPQPYPTAPQSGTPYPPYPETTQDNLPPPPAYDTVVGSEGIGEKKQ</sequence>
<feature type="transmembrane region" description="Helical" evidence="2">
    <location>
        <begin position="31"/>
        <end position="54"/>
    </location>
</feature>
<feature type="compositionally biased region" description="Pro residues" evidence="1">
    <location>
        <begin position="153"/>
        <end position="163"/>
    </location>
</feature>
<dbReference type="GeneID" id="116306385"/>
<keyword evidence="2" id="KW-0472">Membrane</keyword>
<gene>
    <name evidence="4" type="primary">LOC116306385</name>
</gene>
<organism evidence="3 4">
    <name type="scientific">Actinia tenebrosa</name>
    <name type="common">Australian red waratah sea anemone</name>
    <dbReference type="NCBI Taxonomy" id="6105"/>
    <lineage>
        <taxon>Eukaryota</taxon>
        <taxon>Metazoa</taxon>
        <taxon>Cnidaria</taxon>
        <taxon>Anthozoa</taxon>
        <taxon>Hexacorallia</taxon>
        <taxon>Actiniaria</taxon>
        <taxon>Actiniidae</taxon>
        <taxon>Actinia</taxon>
    </lineage>
</organism>
<dbReference type="Proteomes" id="UP000515163">
    <property type="component" value="Unplaced"/>
</dbReference>
<proteinExistence type="predicted"/>
<protein>
    <submittedName>
        <fullName evidence="4">Vegetative cell wall protein gp1-like</fullName>
    </submittedName>
</protein>
<dbReference type="OrthoDB" id="5984811at2759"/>
<keyword evidence="3" id="KW-1185">Reference proteome</keyword>
<reference evidence="4" key="1">
    <citation type="submission" date="2025-08" db="UniProtKB">
        <authorList>
            <consortium name="RefSeq"/>
        </authorList>
    </citation>
    <scope>IDENTIFICATION</scope>
    <source>
        <tissue evidence="4">Tentacle</tissue>
    </source>
</reference>
<dbReference type="InParanoid" id="A0A6P8IXX8"/>
<feature type="region of interest" description="Disordered" evidence="1">
    <location>
        <begin position="141"/>
        <end position="226"/>
    </location>
</feature>
<evidence type="ECO:0000256" key="2">
    <source>
        <dbReference type="SAM" id="Phobius"/>
    </source>
</evidence>
<dbReference type="RefSeq" id="XP_031572296.1">
    <property type="nucleotide sequence ID" value="XM_031716436.1"/>
</dbReference>
<name>A0A6P8IXX8_ACTTE</name>